<feature type="compositionally biased region" description="Basic and acidic residues" evidence="1">
    <location>
        <begin position="1"/>
        <end position="11"/>
    </location>
</feature>
<reference evidence="2 3" key="1">
    <citation type="submission" date="2018-08" db="EMBL/GenBank/DDBJ databases">
        <title>Pallidiluteibacterium maritimus gen. nov., sp. nov., isolated from coastal sediment.</title>
        <authorList>
            <person name="Zhou L.Y."/>
        </authorList>
    </citation>
    <scope>NUCLEOTIDE SEQUENCE [LARGE SCALE GENOMIC DNA]</scope>
    <source>
        <strain evidence="2 3">XSD2</strain>
    </source>
</reference>
<dbReference type="InterPro" id="IPR029044">
    <property type="entry name" value="Nucleotide-diphossugar_trans"/>
</dbReference>
<accession>A0A399T192</accession>
<dbReference type="Proteomes" id="UP000265926">
    <property type="component" value="Unassembled WGS sequence"/>
</dbReference>
<dbReference type="SUPFAM" id="SSF53448">
    <property type="entry name" value="Nucleotide-diphospho-sugar transferases"/>
    <property type="match status" value="1"/>
</dbReference>
<comment type="caution">
    <text evidence="2">The sequence shown here is derived from an EMBL/GenBank/DDBJ whole genome shotgun (WGS) entry which is preliminary data.</text>
</comment>
<gene>
    <name evidence="2" type="ORF">D1614_14080</name>
</gene>
<evidence type="ECO:0000256" key="1">
    <source>
        <dbReference type="SAM" id="MobiDB-lite"/>
    </source>
</evidence>
<sequence length="494" mass="54195">MHSHVENKQDTKSQAAASAGAQEQNTGGSALQVVDHRPETIAQRRLREISNNTPQTTQLRAYRKAANNSPEIKQSAQTAGIIQRVLINIEGYEGPQLDTEEEGMATIKAYLRQLIDDHNEEGILRLIEQIVQEDVAKLPEITAYRREYQEQLMAPVPQADDATHLSEALGSPVGQRTDHAIPPSIHRFWSGGPLSESALETMLEASGKTEGTPWAHTLWYSRNFEEGIKKPWALFGQEGTDYRADQSKITKRDAQRRQLIESGYNIRAIEELVAEGPSTSGVTADELNLASGMAANSVNAGRGYDDLKYFSDIARLMYLHAEGGHHMDVDIGLGDMDMHQQYYHNDAGGQVPLLGTLARDMTIEGGGQEVAPHLVRAKKYRDNPYSGGVDEAQYREAVTALASRSKAGAGMYNALIASQPGTVNLQAAIDRIMRSMRKENPAERTLSTGMGANPELLAGVRGGEGYNERLDVGAAASVPPYLLRLEHLTEESQR</sequence>
<keyword evidence="3" id="KW-1185">Reference proteome</keyword>
<feature type="region of interest" description="Disordered" evidence="1">
    <location>
        <begin position="1"/>
        <end position="35"/>
    </location>
</feature>
<evidence type="ECO:0000313" key="3">
    <source>
        <dbReference type="Proteomes" id="UP000265926"/>
    </source>
</evidence>
<organism evidence="2 3">
    <name type="scientific">Maribellus luteus</name>
    <dbReference type="NCBI Taxonomy" id="2305463"/>
    <lineage>
        <taxon>Bacteria</taxon>
        <taxon>Pseudomonadati</taxon>
        <taxon>Bacteroidota</taxon>
        <taxon>Bacteroidia</taxon>
        <taxon>Marinilabiliales</taxon>
        <taxon>Prolixibacteraceae</taxon>
        <taxon>Maribellus</taxon>
    </lineage>
</organism>
<protein>
    <submittedName>
        <fullName evidence="2">Uncharacterized protein</fullName>
    </submittedName>
</protein>
<dbReference type="AlphaFoldDB" id="A0A399T192"/>
<feature type="compositionally biased region" description="Low complexity" evidence="1">
    <location>
        <begin position="13"/>
        <end position="22"/>
    </location>
</feature>
<evidence type="ECO:0000313" key="2">
    <source>
        <dbReference type="EMBL" id="RIJ47703.1"/>
    </source>
</evidence>
<proteinExistence type="predicted"/>
<name>A0A399T192_9BACT</name>
<dbReference type="EMBL" id="QWGR01000007">
    <property type="protein sequence ID" value="RIJ47703.1"/>
    <property type="molecule type" value="Genomic_DNA"/>
</dbReference>
<dbReference type="Gene3D" id="3.90.550.20">
    <property type="match status" value="1"/>
</dbReference>